<accession>A0A5E4QA94</accession>
<gene>
    <name evidence="1" type="ORF">LSINAPIS_LOCUS6445</name>
</gene>
<dbReference type="Proteomes" id="UP000324832">
    <property type="component" value="Unassembled WGS sequence"/>
</dbReference>
<evidence type="ECO:0000313" key="1">
    <source>
        <dbReference type="EMBL" id="VVC94519.1"/>
    </source>
</evidence>
<evidence type="ECO:0000313" key="2">
    <source>
        <dbReference type="Proteomes" id="UP000324832"/>
    </source>
</evidence>
<name>A0A5E4QA94_9NEOP</name>
<protein>
    <submittedName>
        <fullName evidence="1">Uncharacterized protein</fullName>
    </submittedName>
</protein>
<reference evidence="1 2" key="1">
    <citation type="submission" date="2017-07" db="EMBL/GenBank/DDBJ databases">
        <authorList>
            <person name="Talla V."/>
            <person name="Backstrom N."/>
        </authorList>
    </citation>
    <scope>NUCLEOTIDE SEQUENCE [LARGE SCALE GENOMIC DNA]</scope>
</reference>
<keyword evidence="2" id="KW-1185">Reference proteome</keyword>
<proteinExistence type="predicted"/>
<dbReference type="EMBL" id="FZQP02002026">
    <property type="protein sequence ID" value="VVC94519.1"/>
    <property type="molecule type" value="Genomic_DNA"/>
</dbReference>
<sequence>MLYNHCGNYSKLARSGRQSRIINIGEIIKHGVPSFSSGVTSFGTSEHRDRLIWDHRQKSKIRLLWSRS</sequence>
<dbReference type="AlphaFoldDB" id="A0A5E4QA94"/>
<organism evidence="1 2">
    <name type="scientific">Leptidea sinapis</name>
    <dbReference type="NCBI Taxonomy" id="189913"/>
    <lineage>
        <taxon>Eukaryota</taxon>
        <taxon>Metazoa</taxon>
        <taxon>Ecdysozoa</taxon>
        <taxon>Arthropoda</taxon>
        <taxon>Hexapoda</taxon>
        <taxon>Insecta</taxon>
        <taxon>Pterygota</taxon>
        <taxon>Neoptera</taxon>
        <taxon>Endopterygota</taxon>
        <taxon>Lepidoptera</taxon>
        <taxon>Glossata</taxon>
        <taxon>Ditrysia</taxon>
        <taxon>Papilionoidea</taxon>
        <taxon>Pieridae</taxon>
        <taxon>Dismorphiinae</taxon>
        <taxon>Leptidea</taxon>
    </lineage>
</organism>